<dbReference type="Proteomes" id="UP001062846">
    <property type="component" value="Chromosome 3"/>
</dbReference>
<evidence type="ECO:0000313" key="2">
    <source>
        <dbReference type="Proteomes" id="UP001062846"/>
    </source>
</evidence>
<gene>
    <name evidence="1" type="ORF">RHMOL_Rhmol03G0145700</name>
</gene>
<name>A0ACC0PGS1_RHOML</name>
<protein>
    <submittedName>
        <fullName evidence="1">Uncharacterized protein</fullName>
    </submittedName>
</protein>
<reference evidence="1" key="1">
    <citation type="submission" date="2022-02" db="EMBL/GenBank/DDBJ databases">
        <title>Plant Genome Project.</title>
        <authorList>
            <person name="Zhang R.-G."/>
        </authorList>
    </citation>
    <scope>NUCLEOTIDE SEQUENCE</scope>
    <source>
        <strain evidence="1">AT1</strain>
    </source>
</reference>
<accession>A0ACC0PGS1</accession>
<proteinExistence type="predicted"/>
<organism evidence="1 2">
    <name type="scientific">Rhododendron molle</name>
    <name type="common">Chinese azalea</name>
    <name type="synonym">Azalea mollis</name>
    <dbReference type="NCBI Taxonomy" id="49168"/>
    <lineage>
        <taxon>Eukaryota</taxon>
        <taxon>Viridiplantae</taxon>
        <taxon>Streptophyta</taxon>
        <taxon>Embryophyta</taxon>
        <taxon>Tracheophyta</taxon>
        <taxon>Spermatophyta</taxon>
        <taxon>Magnoliopsida</taxon>
        <taxon>eudicotyledons</taxon>
        <taxon>Gunneridae</taxon>
        <taxon>Pentapetalae</taxon>
        <taxon>asterids</taxon>
        <taxon>Ericales</taxon>
        <taxon>Ericaceae</taxon>
        <taxon>Ericoideae</taxon>
        <taxon>Rhodoreae</taxon>
        <taxon>Rhododendron</taxon>
    </lineage>
</organism>
<evidence type="ECO:0000313" key="1">
    <source>
        <dbReference type="EMBL" id="KAI8563907.1"/>
    </source>
</evidence>
<dbReference type="EMBL" id="CM046390">
    <property type="protein sequence ID" value="KAI8563907.1"/>
    <property type="molecule type" value="Genomic_DNA"/>
</dbReference>
<keyword evidence="2" id="KW-1185">Reference proteome</keyword>
<sequence length="915" mass="104796">MKEKDVELPFSSYLKFHKPSKKTDKTELKVITKSKWKKSDNTIVNSGHPPLEPIILDYKGSSITASPFKLPSDRSDCKQIIEQVNYTNQCLKVIGEQLDKIETKIDEGETNCTPSSSKIIEKPLILLPEKRSQVKFNPDKNIQKIEDMLQKLIVKSEPVKTQVAVLTQADDDSSQPSSTDDEISNLQAQFTSQPGNPGNIKRLVYPTANPTSLTKNWYSRPTPPDLQFEENNLANQFSVSSSKLYEWNIDGLSEHQILEKLNHMSMAANSYLSNTDLDQAQIVDLLTSGFTGMLKAWWDKYLTSTNRQEIKHAVQTDNNGMPIFDHEMGTVERVILDGVNTLIYTIIKHFVGQPSNITSRIHDQLSNLHCPTLSDFRWYKDVFISRVMMRDDCTKPFWKEKFINGLPGLFAHKIRDVLSQPTGTTEYDRLTYGDIVSTIQKEGLRMCIDMKIAKQSQKDKDKAKYELGNFCEQYGLPPVAPSRRKKKIEKKKHDKKVKTEPSKDKFYDKPKSSNKKTNFLDKKKTDSPDKKKTGPTNVTCFNCGKRGHYKSQCKVKEKISQLFISDDDKQKILDIFKMSNLNNTESSESSEYHSISDDSSNDQIKIGCTDNCCRKINVLTKELSEEELLIDLISKVDDIVLKQQYIKKLKQVFTQSQKPTYNKPIVNLHTTLERFEKTAKEITLQDLQLDIEILKNEVNMLKSQFPKWKQRNKKYVRISSQSSDETADKDNPELPSLDTQDDLRLNLVNQIFVQKWHAQVKLLIDDFVLNITALIDTGADLNCIQEELIPSQYYQKTTEKLSSANGSKMIISHKLPTVNICQNEVCFKTSFVLVKNLTDKVILGMLFIYLFYPFTVNFDKITSTFSGQQINFELLSAPNQNDLLQLQNYSINRSALSTDDVQQPEIWINQFASPS</sequence>
<comment type="caution">
    <text evidence="1">The sequence shown here is derived from an EMBL/GenBank/DDBJ whole genome shotgun (WGS) entry which is preliminary data.</text>
</comment>